<proteinExistence type="predicted"/>
<organism evidence="2 3">
    <name type="scientific">Gregarina niphandrodes</name>
    <name type="common">Septate eugregarine</name>
    <dbReference type="NCBI Taxonomy" id="110365"/>
    <lineage>
        <taxon>Eukaryota</taxon>
        <taxon>Sar</taxon>
        <taxon>Alveolata</taxon>
        <taxon>Apicomplexa</taxon>
        <taxon>Conoidasida</taxon>
        <taxon>Gregarinasina</taxon>
        <taxon>Eugregarinorida</taxon>
        <taxon>Gregarinidae</taxon>
        <taxon>Gregarina</taxon>
    </lineage>
</organism>
<feature type="region of interest" description="Disordered" evidence="1">
    <location>
        <begin position="1"/>
        <end position="25"/>
    </location>
</feature>
<dbReference type="AlphaFoldDB" id="A0A023AW56"/>
<keyword evidence="3" id="KW-1185">Reference proteome</keyword>
<dbReference type="RefSeq" id="XP_011133761.1">
    <property type="nucleotide sequence ID" value="XM_011135459.1"/>
</dbReference>
<dbReference type="EMBL" id="AFNH02001572">
    <property type="protein sequence ID" value="EZG42966.1"/>
    <property type="molecule type" value="Genomic_DNA"/>
</dbReference>
<gene>
    <name evidence="2" type="ORF">GNI_202810</name>
</gene>
<feature type="compositionally biased region" description="Polar residues" evidence="1">
    <location>
        <begin position="91"/>
        <end position="100"/>
    </location>
</feature>
<comment type="caution">
    <text evidence="2">The sequence shown here is derived from an EMBL/GenBank/DDBJ whole genome shotgun (WGS) entry which is preliminary data.</text>
</comment>
<reference evidence="2" key="1">
    <citation type="submission" date="2013-12" db="EMBL/GenBank/DDBJ databases">
        <authorList>
            <person name="Omoto C.K."/>
            <person name="Sibley D."/>
            <person name="Venepally P."/>
            <person name="Hadjithomas M."/>
            <person name="Karamycheva S."/>
            <person name="Brunk B."/>
            <person name="Roos D."/>
            <person name="Caler E."/>
            <person name="Lorenzi H."/>
        </authorList>
    </citation>
    <scope>NUCLEOTIDE SEQUENCE</scope>
</reference>
<dbReference type="VEuPathDB" id="CryptoDB:GNI_202810"/>
<protein>
    <submittedName>
        <fullName evidence="2">Uncharacterized protein</fullName>
    </submittedName>
</protein>
<feature type="compositionally biased region" description="Basic and acidic residues" evidence="1">
    <location>
        <begin position="49"/>
        <end position="64"/>
    </location>
</feature>
<dbReference type="GeneID" id="22916404"/>
<evidence type="ECO:0000313" key="3">
    <source>
        <dbReference type="Proteomes" id="UP000019763"/>
    </source>
</evidence>
<sequence length="243" mass="27807">MPSESKFSVRGSTSSKTKKVASDRDEELKALLKASNELQEKIASILDARAADDKLPKDEVKEANPDSSDSSSSSDEDNSSESGMSSGAYSRKSSTSSLQSNRHRLALLREAKQPRTYIDHHMTRRLIKELNIKESFNPRHEKAYDDQLDLLERLTRAKGFEVNLLPQVITSVADDNVLYRINKYELHHIHEWSKFRDRLAKKLYPYSNEIDIVAQSLSEPEDREDAEDLVMWFEKTIALSNLY</sequence>
<accession>A0A023AW56</accession>
<name>A0A023AW56_GRENI</name>
<dbReference type="Proteomes" id="UP000019763">
    <property type="component" value="Unassembled WGS sequence"/>
</dbReference>
<feature type="region of interest" description="Disordered" evidence="1">
    <location>
        <begin position="48"/>
        <end position="101"/>
    </location>
</feature>
<evidence type="ECO:0000313" key="2">
    <source>
        <dbReference type="EMBL" id="EZG42966.1"/>
    </source>
</evidence>
<evidence type="ECO:0000256" key="1">
    <source>
        <dbReference type="SAM" id="MobiDB-lite"/>
    </source>
</evidence>